<feature type="region of interest" description="Disordered" evidence="1">
    <location>
        <begin position="1"/>
        <end position="30"/>
    </location>
</feature>
<comment type="caution">
    <text evidence="2">The sequence shown here is derived from an EMBL/GenBank/DDBJ whole genome shotgun (WGS) entry which is preliminary data.</text>
</comment>
<gene>
    <name evidence="2" type="ORF">Dac01nite_23700</name>
</gene>
<keyword evidence="3" id="KW-1185">Reference proteome</keyword>
<dbReference type="Proteomes" id="UP000652354">
    <property type="component" value="Unassembled WGS sequence"/>
</dbReference>
<accession>A0A919UME7</accession>
<name>A0A919UME7_9MICO</name>
<dbReference type="AlphaFoldDB" id="A0A919UME7"/>
<protein>
    <submittedName>
        <fullName evidence="2">Uncharacterized protein</fullName>
    </submittedName>
</protein>
<sequence>MGTVPDGPKYGEVSEAAVTIPRSSPGVSTWTSTMRSACRVRGKATPPFVDTGGGDGPSAELEAGGSGASEHEATAATTATAPASVRMLPTVTVWPGRAAGARRRAHAPQWLHA</sequence>
<evidence type="ECO:0000313" key="2">
    <source>
        <dbReference type="EMBL" id="GIG55618.1"/>
    </source>
</evidence>
<reference evidence="2" key="1">
    <citation type="submission" date="2021-01" db="EMBL/GenBank/DDBJ databases">
        <title>Whole genome shotgun sequence of Demequina activiva NBRC 110675.</title>
        <authorList>
            <person name="Komaki H."/>
            <person name="Tamura T."/>
        </authorList>
    </citation>
    <scope>NUCLEOTIDE SEQUENCE</scope>
    <source>
        <strain evidence="2">NBRC 110675</strain>
    </source>
</reference>
<evidence type="ECO:0000256" key="1">
    <source>
        <dbReference type="SAM" id="MobiDB-lite"/>
    </source>
</evidence>
<feature type="region of interest" description="Disordered" evidence="1">
    <location>
        <begin position="42"/>
        <end position="81"/>
    </location>
</feature>
<proteinExistence type="predicted"/>
<evidence type="ECO:0000313" key="3">
    <source>
        <dbReference type="Proteomes" id="UP000652354"/>
    </source>
</evidence>
<feature type="compositionally biased region" description="Polar residues" evidence="1">
    <location>
        <begin position="21"/>
        <end position="30"/>
    </location>
</feature>
<dbReference type="EMBL" id="BONR01000007">
    <property type="protein sequence ID" value="GIG55618.1"/>
    <property type="molecule type" value="Genomic_DNA"/>
</dbReference>
<organism evidence="2 3">
    <name type="scientific">Demequina activiva</name>
    <dbReference type="NCBI Taxonomy" id="1582364"/>
    <lineage>
        <taxon>Bacteria</taxon>
        <taxon>Bacillati</taxon>
        <taxon>Actinomycetota</taxon>
        <taxon>Actinomycetes</taxon>
        <taxon>Micrococcales</taxon>
        <taxon>Demequinaceae</taxon>
        <taxon>Demequina</taxon>
    </lineage>
</organism>